<comment type="caution">
    <text evidence="2">The sequence shown here is derived from an EMBL/GenBank/DDBJ whole genome shotgun (WGS) entry which is preliminary data.</text>
</comment>
<evidence type="ECO:0000256" key="1">
    <source>
        <dbReference type="SAM" id="Phobius"/>
    </source>
</evidence>
<protein>
    <recommendedName>
        <fullName evidence="4">PGG domain-containing protein</fullName>
    </recommendedName>
</protein>
<feature type="transmembrane region" description="Helical" evidence="1">
    <location>
        <begin position="61"/>
        <end position="78"/>
    </location>
</feature>
<feature type="transmembrane region" description="Helical" evidence="1">
    <location>
        <begin position="98"/>
        <end position="116"/>
    </location>
</feature>
<feature type="transmembrane region" description="Helical" evidence="1">
    <location>
        <begin position="122"/>
        <end position="144"/>
    </location>
</feature>
<keyword evidence="3" id="KW-1185">Reference proteome</keyword>
<dbReference type="Proteomes" id="UP001180020">
    <property type="component" value="Unassembled WGS sequence"/>
</dbReference>
<keyword evidence="1" id="KW-0812">Transmembrane</keyword>
<evidence type="ECO:0000313" key="3">
    <source>
        <dbReference type="Proteomes" id="UP001180020"/>
    </source>
</evidence>
<gene>
    <name evidence="2" type="ORF">QJS10_CPB21g01037</name>
</gene>
<accession>A0AAV9C4Q3</accession>
<evidence type="ECO:0008006" key="4">
    <source>
        <dbReference type="Google" id="ProtNLM"/>
    </source>
</evidence>
<dbReference type="AlphaFoldDB" id="A0AAV9C4Q3"/>
<dbReference type="PANTHER" id="PTHR46610">
    <property type="entry name" value="OS05G0181300 PROTEIN"/>
    <property type="match status" value="1"/>
</dbReference>
<sequence>MTCTTTRNDQNDYPLCTEEKTIPEAKTMSTHSLSPVYSVFTTCLLILQSIVAVHRSRNDRGTVSFIIIVDVIIALLFCSIRAHEKAPVGSKQRGKNKILIWFLATLLNVGFAYRVTMMMTLVMSWVLWALVTVTTVGTFSLYFLRPDQRS</sequence>
<proteinExistence type="predicted"/>
<dbReference type="PANTHER" id="PTHR46610:SF20">
    <property type="entry name" value="OS05G0181300 PROTEIN"/>
    <property type="match status" value="1"/>
</dbReference>
<keyword evidence="1" id="KW-0472">Membrane</keyword>
<reference evidence="2" key="2">
    <citation type="submission" date="2023-06" db="EMBL/GenBank/DDBJ databases">
        <authorList>
            <person name="Ma L."/>
            <person name="Liu K.-W."/>
            <person name="Li Z."/>
            <person name="Hsiao Y.-Y."/>
            <person name="Qi Y."/>
            <person name="Fu T."/>
            <person name="Tang G."/>
            <person name="Zhang D."/>
            <person name="Sun W.-H."/>
            <person name="Liu D.-K."/>
            <person name="Li Y."/>
            <person name="Chen G.-Z."/>
            <person name="Liu X.-D."/>
            <person name="Liao X.-Y."/>
            <person name="Jiang Y.-T."/>
            <person name="Yu X."/>
            <person name="Hao Y."/>
            <person name="Huang J."/>
            <person name="Zhao X.-W."/>
            <person name="Ke S."/>
            <person name="Chen Y.-Y."/>
            <person name="Wu W.-L."/>
            <person name="Hsu J.-L."/>
            <person name="Lin Y.-F."/>
            <person name="Huang M.-D."/>
            <person name="Li C.-Y."/>
            <person name="Huang L."/>
            <person name="Wang Z.-W."/>
            <person name="Zhao X."/>
            <person name="Zhong W.-Y."/>
            <person name="Peng D.-H."/>
            <person name="Ahmad S."/>
            <person name="Lan S."/>
            <person name="Zhang J.-S."/>
            <person name="Tsai W.-C."/>
            <person name="Van De Peer Y."/>
            <person name="Liu Z.-J."/>
        </authorList>
    </citation>
    <scope>NUCLEOTIDE SEQUENCE</scope>
    <source>
        <strain evidence="2">CP</strain>
        <tissue evidence="2">Leaves</tissue>
    </source>
</reference>
<name>A0AAV9C4Q3_ACOCL</name>
<organism evidence="2 3">
    <name type="scientific">Acorus calamus</name>
    <name type="common">Sweet flag</name>
    <dbReference type="NCBI Taxonomy" id="4465"/>
    <lineage>
        <taxon>Eukaryota</taxon>
        <taxon>Viridiplantae</taxon>
        <taxon>Streptophyta</taxon>
        <taxon>Embryophyta</taxon>
        <taxon>Tracheophyta</taxon>
        <taxon>Spermatophyta</taxon>
        <taxon>Magnoliopsida</taxon>
        <taxon>Liliopsida</taxon>
        <taxon>Acoraceae</taxon>
        <taxon>Acorus</taxon>
    </lineage>
</organism>
<dbReference type="EMBL" id="JAUJYO010000021">
    <property type="protein sequence ID" value="KAK1283599.1"/>
    <property type="molecule type" value="Genomic_DNA"/>
</dbReference>
<reference evidence="2" key="1">
    <citation type="journal article" date="2023" name="Nat. Commun.">
        <title>Diploid and tetraploid genomes of Acorus and the evolution of monocots.</title>
        <authorList>
            <person name="Ma L."/>
            <person name="Liu K.W."/>
            <person name="Li Z."/>
            <person name="Hsiao Y.Y."/>
            <person name="Qi Y."/>
            <person name="Fu T."/>
            <person name="Tang G.D."/>
            <person name="Zhang D."/>
            <person name="Sun W.H."/>
            <person name="Liu D.K."/>
            <person name="Li Y."/>
            <person name="Chen G.Z."/>
            <person name="Liu X.D."/>
            <person name="Liao X.Y."/>
            <person name="Jiang Y.T."/>
            <person name="Yu X."/>
            <person name="Hao Y."/>
            <person name="Huang J."/>
            <person name="Zhao X.W."/>
            <person name="Ke S."/>
            <person name="Chen Y.Y."/>
            <person name="Wu W.L."/>
            <person name="Hsu J.L."/>
            <person name="Lin Y.F."/>
            <person name="Huang M.D."/>
            <person name="Li C.Y."/>
            <person name="Huang L."/>
            <person name="Wang Z.W."/>
            <person name="Zhao X."/>
            <person name="Zhong W.Y."/>
            <person name="Peng D.H."/>
            <person name="Ahmad S."/>
            <person name="Lan S."/>
            <person name="Zhang J.S."/>
            <person name="Tsai W.C."/>
            <person name="Van de Peer Y."/>
            <person name="Liu Z.J."/>
        </authorList>
    </citation>
    <scope>NUCLEOTIDE SEQUENCE</scope>
    <source>
        <strain evidence="2">CP</strain>
    </source>
</reference>
<dbReference type="Pfam" id="PF20100">
    <property type="entry name" value="DUF6490"/>
    <property type="match status" value="1"/>
</dbReference>
<evidence type="ECO:0000313" key="2">
    <source>
        <dbReference type="EMBL" id="KAK1283599.1"/>
    </source>
</evidence>
<keyword evidence="1" id="KW-1133">Transmembrane helix</keyword>
<dbReference type="InterPro" id="IPR045501">
    <property type="entry name" value="DUF6490"/>
</dbReference>